<dbReference type="InterPro" id="IPR000120">
    <property type="entry name" value="Amidase"/>
</dbReference>
<dbReference type="GO" id="GO:0003824">
    <property type="term" value="F:catalytic activity"/>
    <property type="evidence" value="ECO:0007669"/>
    <property type="project" value="InterPro"/>
</dbReference>
<gene>
    <name evidence="2" type="ORF">DKM44_09575</name>
</gene>
<dbReference type="InterPro" id="IPR036928">
    <property type="entry name" value="AS_sf"/>
</dbReference>
<keyword evidence="3" id="KW-1185">Reference proteome</keyword>
<dbReference type="AlphaFoldDB" id="A0A2Z3JPE6"/>
<evidence type="ECO:0000313" key="2">
    <source>
        <dbReference type="EMBL" id="AWN24599.1"/>
    </source>
</evidence>
<dbReference type="PANTHER" id="PTHR11895">
    <property type="entry name" value="TRANSAMIDASE"/>
    <property type="match status" value="1"/>
</dbReference>
<sequence length="392" mass="40869">MPQDLGAWAYLPAEGRPGTPGGPLSGLKFSAKDLFQVEGWPLTASTQAALPDLPPSPLVTRLLALGADLVGKTHLHEIALGISGANPITPGRNPLDPARMPGGSSSGAAITVATGEVDFALGTDTGGSIRVPAAWCGVVGFKPTKDHPAWPTEGVLPLSWTCDHAGPLTRDVKLAAHLHTALSGEAVPARSWSGLRVGLWRPATWLQPEALGALDELRTQAEQLGAQITEFELPDMLGAYSPIVQSEAAQVHARALTHSPTGFSAATEELLRLGASRPVEEVTAAREERQQYRQQLEALFGRFDVLLAPAVPGPAPLIGEGHLALPEGEIPLRVAVLRLTVPFSLLGAPTLVLPQRSGALSVGVQVVAPWQQDAALLGLGLTLEGEEGAGTT</sequence>
<evidence type="ECO:0000259" key="1">
    <source>
        <dbReference type="Pfam" id="PF01425"/>
    </source>
</evidence>
<proteinExistence type="predicted"/>
<dbReference type="Gene3D" id="3.90.1300.10">
    <property type="entry name" value="Amidase signature (AS) domain"/>
    <property type="match status" value="1"/>
</dbReference>
<feature type="domain" description="Amidase" evidence="1">
    <location>
        <begin position="15"/>
        <end position="377"/>
    </location>
</feature>
<reference evidence="2 3" key="1">
    <citation type="submission" date="2018-05" db="EMBL/GenBank/DDBJ databases">
        <title>Complete Genome Sequence of Deinococcus sp. strain 17bor-2.</title>
        <authorList>
            <person name="Srinivasan S."/>
        </authorList>
    </citation>
    <scope>NUCLEOTIDE SEQUENCE [LARGE SCALE GENOMIC DNA]</scope>
    <source>
        <strain evidence="2 3">17bor-2</strain>
    </source>
</reference>
<dbReference type="SUPFAM" id="SSF75304">
    <property type="entry name" value="Amidase signature (AS) enzymes"/>
    <property type="match status" value="1"/>
</dbReference>
<dbReference type="Proteomes" id="UP000245368">
    <property type="component" value="Chromosome"/>
</dbReference>
<dbReference type="KEGG" id="dez:DKM44_09575"/>
<protein>
    <submittedName>
        <fullName evidence="2">Amidase</fullName>
    </submittedName>
</protein>
<organism evidence="2 3">
    <name type="scientific">Deinococcus irradiatisoli</name>
    <dbReference type="NCBI Taxonomy" id="2202254"/>
    <lineage>
        <taxon>Bacteria</taxon>
        <taxon>Thermotogati</taxon>
        <taxon>Deinococcota</taxon>
        <taxon>Deinococci</taxon>
        <taxon>Deinococcales</taxon>
        <taxon>Deinococcaceae</taxon>
        <taxon>Deinococcus</taxon>
    </lineage>
</organism>
<dbReference type="InterPro" id="IPR023631">
    <property type="entry name" value="Amidase_dom"/>
</dbReference>
<dbReference type="OrthoDB" id="9811471at2"/>
<accession>A0A2Z3JPE6</accession>
<dbReference type="Pfam" id="PF01425">
    <property type="entry name" value="Amidase"/>
    <property type="match status" value="1"/>
</dbReference>
<dbReference type="PANTHER" id="PTHR11895:SF151">
    <property type="entry name" value="GLUTAMYL-TRNA(GLN) AMIDOTRANSFERASE SUBUNIT A"/>
    <property type="match status" value="1"/>
</dbReference>
<evidence type="ECO:0000313" key="3">
    <source>
        <dbReference type="Proteomes" id="UP000245368"/>
    </source>
</evidence>
<dbReference type="EMBL" id="CP029494">
    <property type="protein sequence ID" value="AWN24599.1"/>
    <property type="molecule type" value="Genomic_DNA"/>
</dbReference>
<name>A0A2Z3JPE6_9DEIO</name>